<proteinExistence type="predicted"/>
<dbReference type="InterPro" id="IPR036291">
    <property type="entry name" value="NAD(P)-bd_dom_sf"/>
</dbReference>
<dbReference type="Proteomes" id="UP001597156">
    <property type="component" value="Unassembled WGS sequence"/>
</dbReference>
<organism evidence="2 3">
    <name type="scientific">Lentilactobacillus raoultii</name>
    <dbReference type="NCBI Taxonomy" id="1987503"/>
    <lineage>
        <taxon>Bacteria</taxon>
        <taxon>Bacillati</taxon>
        <taxon>Bacillota</taxon>
        <taxon>Bacilli</taxon>
        <taxon>Lactobacillales</taxon>
        <taxon>Lactobacillaceae</taxon>
        <taxon>Lentilactobacillus</taxon>
    </lineage>
</organism>
<dbReference type="InterPro" id="IPR016040">
    <property type="entry name" value="NAD(P)-bd_dom"/>
</dbReference>
<gene>
    <name evidence="2" type="ORF">ACFQ22_08480</name>
</gene>
<evidence type="ECO:0000313" key="3">
    <source>
        <dbReference type="Proteomes" id="UP001597156"/>
    </source>
</evidence>
<protein>
    <submittedName>
        <fullName evidence="2">NAD(P)-binding oxidoreductase</fullName>
        <ecNumber evidence="2">1.1.1.-</ecNumber>
    </submittedName>
</protein>
<keyword evidence="2" id="KW-0560">Oxidoreductase</keyword>
<evidence type="ECO:0000259" key="1">
    <source>
        <dbReference type="Pfam" id="PF13460"/>
    </source>
</evidence>
<dbReference type="SUPFAM" id="SSF51735">
    <property type="entry name" value="NAD(P)-binding Rossmann-fold domains"/>
    <property type="match status" value="1"/>
</dbReference>
<dbReference type="GO" id="GO:0016491">
    <property type="term" value="F:oxidoreductase activity"/>
    <property type="evidence" value="ECO:0007669"/>
    <property type="project" value="UniProtKB-KW"/>
</dbReference>
<dbReference type="Pfam" id="PF13460">
    <property type="entry name" value="NAD_binding_10"/>
    <property type="match status" value="1"/>
</dbReference>
<sequence>MKKLLILNQNSPVVAELSPQLQEIDGLKVVQFQGNLQSAGDYAAALTGVDWLLAALGPLDVDLDFEALFDAIEETAPKIQHFIMLSYAGIDDELTGPTNYPEVPNRPEFIKQQRYAVKLVDESEIPYSIIRMSALTDQGRSTYRLFNEGAVMPVGQVAAKNVADLVLTAFVNQERLNQSVGIVDVNDNH</sequence>
<comment type="caution">
    <text evidence="2">The sequence shown here is derived from an EMBL/GenBank/DDBJ whole genome shotgun (WGS) entry which is preliminary data.</text>
</comment>
<dbReference type="RefSeq" id="WP_121978298.1">
    <property type="nucleotide sequence ID" value="NZ_JBHTLH010000019.1"/>
</dbReference>
<evidence type="ECO:0000313" key="2">
    <source>
        <dbReference type="EMBL" id="MFD1125390.1"/>
    </source>
</evidence>
<dbReference type="Gene3D" id="3.40.50.720">
    <property type="entry name" value="NAD(P)-binding Rossmann-like Domain"/>
    <property type="match status" value="1"/>
</dbReference>
<dbReference type="EC" id="1.1.1.-" evidence="2"/>
<name>A0ABW3PM86_9LACO</name>
<feature type="domain" description="NAD(P)-binding" evidence="1">
    <location>
        <begin position="20"/>
        <end position="170"/>
    </location>
</feature>
<accession>A0ABW3PM86</accession>
<keyword evidence="3" id="KW-1185">Reference proteome</keyword>
<reference evidence="3" key="1">
    <citation type="journal article" date="2019" name="Int. J. Syst. Evol. Microbiol.">
        <title>The Global Catalogue of Microorganisms (GCM) 10K type strain sequencing project: providing services to taxonomists for standard genome sequencing and annotation.</title>
        <authorList>
            <consortium name="The Broad Institute Genomics Platform"/>
            <consortium name="The Broad Institute Genome Sequencing Center for Infectious Disease"/>
            <person name="Wu L."/>
            <person name="Ma J."/>
        </authorList>
    </citation>
    <scope>NUCLEOTIDE SEQUENCE [LARGE SCALE GENOMIC DNA]</scope>
    <source>
        <strain evidence="3">CCUG 71848</strain>
    </source>
</reference>
<dbReference type="EMBL" id="JBHTLH010000019">
    <property type="protein sequence ID" value="MFD1125390.1"/>
    <property type="molecule type" value="Genomic_DNA"/>
</dbReference>